<evidence type="ECO:0000313" key="2">
    <source>
        <dbReference type="EMBL" id="KAL3113177.1"/>
    </source>
</evidence>
<keyword evidence="1" id="KW-0175">Coiled coil</keyword>
<keyword evidence="4" id="KW-1185">Reference proteome</keyword>
<evidence type="ECO:0000256" key="1">
    <source>
        <dbReference type="SAM" id="Coils"/>
    </source>
</evidence>
<gene>
    <name evidence="2" type="ORF">niasHT_013413</name>
    <name evidence="3" type="ORF">niasHT_019963</name>
</gene>
<evidence type="ECO:0000313" key="4">
    <source>
        <dbReference type="Proteomes" id="UP001620626"/>
    </source>
</evidence>
<dbReference type="EMBL" id="JBICBT010000415">
    <property type="protein sequence ID" value="KAL3114459.1"/>
    <property type="molecule type" value="Genomic_DNA"/>
</dbReference>
<dbReference type="EMBL" id="JBICBT010000454">
    <property type="protein sequence ID" value="KAL3113177.1"/>
    <property type="molecule type" value="Genomic_DNA"/>
</dbReference>
<reference evidence="3 4" key="1">
    <citation type="submission" date="2024-10" db="EMBL/GenBank/DDBJ databases">
        <authorList>
            <person name="Kim D."/>
        </authorList>
    </citation>
    <scope>NUCLEOTIDE SEQUENCE [LARGE SCALE GENOMIC DNA]</scope>
    <source>
        <strain evidence="3">BH-2024</strain>
    </source>
</reference>
<organism evidence="3 4">
    <name type="scientific">Heterodera trifolii</name>
    <dbReference type="NCBI Taxonomy" id="157864"/>
    <lineage>
        <taxon>Eukaryota</taxon>
        <taxon>Metazoa</taxon>
        <taxon>Ecdysozoa</taxon>
        <taxon>Nematoda</taxon>
        <taxon>Chromadorea</taxon>
        <taxon>Rhabditida</taxon>
        <taxon>Tylenchina</taxon>
        <taxon>Tylenchomorpha</taxon>
        <taxon>Tylenchoidea</taxon>
        <taxon>Heteroderidae</taxon>
        <taxon>Heteroderinae</taxon>
        <taxon>Heterodera</taxon>
    </lineage>
</organism>
<dbReference type="Proteomes" id="UP001620626">
    <property type="component" value="Unassembled WGS sequence"/>
</dbReference>
<evidence type="ECO:0000313" key="3">
    <source>
        <dbReference type="EMBL" id="KAL3114459.1"/>
    </source>
</evidence>
<accession>A0ABD2LJB8</accession>
<dbReference type="AlphaFoldDB" id="A0ABD2LJB8"/>
<comment type="caution">
    <text evidence="3">The sequence shown here is derived from an EMBL/GenBank/DDBJ whole genome shotgun (WGS) entry which is preliminary data.</text>
</comment>
<protein>
    <submittedName>
        <fullName evidence="3">Uncharacterized protein</fullName>
    </submittedName>
</protein>
<feature type="coiled-coil region" evidence="1">
    <location>
        <begin position="141"/>
        <end position="168"/>
    </location>
</feature>
<sequence length="174" mass="18922">MFYTVTTSGLAKPRQCDLHPWAGVEQELHRDAAKQQARLAKLAAVFVAEGKKKGLSPRCLDSIKKKAQRLIREVVIWNEEGPSCSATSAGGPPPAGRRMEDVMVPQDGGPLHQVQQHVYIDSLLNPQGQMAKATGGTWAPLVGIEEALEEAEASMEEVELEEDVALLEELLMAP</sequence>
<name>A0ABD2LJB8_9BILA</name>
<proteinExistence type="predicted"/>